<keyword evidence="2" id="KW-0539">Nucleus</keyword>
<evidence type="ECO:0000313" key="3">
    <source>
        <dbReference type="Ensembl" id="ENSSMRP00000003677.1"/>
    </source>
</evidence>
<protein>
    <recommendedName>
        <fullName evidence="1 2">Ribosomal RNA-processing protein 8</fullName>
        <ecNumber evidence="2">2.1.1.-</ecNumber>
    </recommendedName>
</protein>
<dbReference type="GO" id="GO:0046015">
    <property type="term" value="P:regulation of transcription by glucose"/>
    <property type="evidence" value="ECO:0007669"/>
    <property type="project" value="TreeGrafter"/>
</dbReference>
<organism evidence="3 4">
    <name type="scientific">Salvator merianae</name>
    <name type="common">Argentine black and white tegu</name>
    <name type="synonym">Tupinambis merianae</name>
    <dbReference type="NCBI Taxonomy" id="96440"/>
    <lineage>
        <taxon>Eukaryota</taxon>
        <taxon>Metazoa</taxon>
        <taxon>Chordata</taxon>
        <taxon>Craniata</taxon>
        <taxon>Vertebrata</taxon>
        <taxon>Euteleostomi</taxon>
        <taxon>Lepidosauria</taxon>
        <taxon>Squamata</taxon>
        <taxon>Bifurcata</taxon>
        <taxon>Unidentata</taxon>
        <taxon>Episquamata</taxon>
        <taxon>Laterata</taxon>
        <taxon>Teiioidea</taxon>
        <taxon>Teiidae</taxon>
        <taxon>Salvator</taxon>
    </lineage>
</organism>
<dbReference type="SUPFAM" id="SSF53335">
    <property type="entry name" value="S-adenosyl-L-methionine-dependent methyltransferases"/>
    <property type="match status" value="1"/>
</dbReference>
<name>A0A8D0B6R0_SALMN</name>
<dbReference type="InterPro" id="IPR007823">
    <property type="entry name" value="RRP8"/>
</dbReference>
<proteinExistence type="inferred from homology"/>
<keyword evidence="2" id="KW-0808">Transferase</keyword>
<dbReference type="AlphaFoldDB" id="A0A8D0B6R0"/>
<reference evidence="3" key="2">
    <citation type="submission" date="2025-09" db="UniProtKB">
        <authorList>
            <consortium name="Ensembl"/>
        </authorList>
    </citation>
    <scope>IDENTIFICATION</scope>
</reference>
<dbReference type="GO" id="GO:0005677">
    <property type="term" value="C:chromatin silencing complex"/>
    <property type="evidence" value="ECO:0007669"/>
    <property type="project" value="TreeGrafter"/>
</dbReference>
<accession>A0A8D0B6R0</accession>
<dbReference type="Gene3D" id="3.40.50.150">
    <property type="entry name" value="Vaccinia Virus protein VP39"/>
    <property type="match status" value="1"/>
</dbReference>
<dbReference type="InterPro" id="IPR029063">
    <property type="entry name" value="SAM-dependent_MTases_sf"/>
</dbReference>
<keyword evidence="2" id="KW-0698">rRNA processing</keyword>
<dbReference type="PANTHER" id="PTHR12787:SF0">
    <property type="entry name" value="RIBOSOMAL RNA-PROCESSING PROTEIN 8"/>
    <property type="match status" value="1"/>
</dbReference>
<dbReference type="Pfam" id="PF05148">
    <property type="entry name" value="Methyltransf_8"/>
    <property type="match status" value="1"/>
</dbReference>
<dbReference type="SMR" id="A0A8D0B6R0"/>
<dbReference type="GO" id="GO:0032259">
    <property type="term" value="P:methylation"/>
    <property type="evidence" value="ECO:0007669"/>
    <property type="project" value="UniProtKB-KW"/>
</dbReference>
<dbReference type="GO" id="GO:0008168">
    <property type="term" value="F:methyltransferase activity"/>
    <property type="evidence" value="ECO:0007669"/>
    <property type="project" value="UniProtKB-KW"/>
</dbReference>
<dbReference type="GO" id="GO:0033553">
    <property type="term" value="C:rDNA heterochromatin"/>
    <property type="evidence" value="ECO:0007669"/>
    <property type="project" value="TreeGrafter"/>
</dbReference>
<dbReference type="GO" id="GO:0042149">
    <property type="term" value="P:cellular response to glucose starvation"/>
    <property type="evidence" value="ECO:0007669"/>
    <property type="project" value="TreeGrafter"/>
</dbReference>
<evidence type="ECO:0000256" key="2">
    <source>
        <dbReference type="RuleBase" id="RU365074"/>
    </source>
</evidence>
<keyword evidence="4" id="KW-1185">Reference proteome</keyword>
<dbReference type="GO" id="GO:0006364">
    <property type="term" value="P:rRNA processing"/>
    <property type="evidence" value="ECO:0007669"/>
    <property type="project" value="UniProtKB-UniRule"/>
</dbReference>
<sequence>AWAAPNAARGLRTAGGTLGPAAAPPCSVAASQRVPLEADSIDVAVFCLALMGTNLCEILEEANRVLRTGGTLLVAEVASRFLDIRAFVGALAQLGFKLISKDVAGSHFYTFEFCKVTSVVRREGREKLLRGLVLRPCLYKRR</sequence>
<dbReference type="Ensembl" id="ENSSMRT00000004382.1">
    <property type="protein sequence ID" value="ENSSMRP00000003677.1"/>
    <property type="gene ID" value="ENSSMRG00000003104.1"/>
</dbReference>
<dbReference type="PANTHER" id="PTHR12787">
    <property type="entry name" value="RIBOSOMAL RNA-PROCESSING PROTEIN 8"/>
    <property type="match status" value="1"/>
</dbReference>
<dbReference type="OMA" id="DNPFFYM"/>
<comment type="similarity">
    <text evidence="2">Belongs to the methyltransferase superfamily. RRP8 family.</text>
</comment>
<comment type="subcellular location">
    <subcellularLocation>
        <location evidence="2">Nucleus</location>
        <location evidence="2">Nucleolus</location>
    </subcellularLocation>
</comment>
<evidence type="ECO:0000256" key="1">
    <source>
        <dbReference type="ARBA" id="ARBA00020203"/>
    </source>
</evidence>
<dbReference type="Proteomes" id="UP000694421">
    <property type="component" value="Unplaced"/>
</dbReference>
<keyword evidence="2" id="KW-0949">S-adenosyl-L-methionine</keyword>
<comment type="function">
    <text evidence="2">Probable methyltransferase required to silence rDNA.</text>
</comment>
<dbReference type="GO" id="GO:0000183">
    <property type="term" value="P:rDNA heterochromatin formation"/>
    <property type="evidence" value="ECO:0007669"/>
    <property type="project" value="TreeGrafter"/>
</dbReference>
<keyword evidence="2" id="KW-0489">Methyltransferase</keyword>
<reference evidence="3" key="1">
    <citation type="submission" date="2025-08" db="UniProtKB">
        <authorList>
            <consortium name="Ensembl"/>
        </authorList>
    </citation>
    <scope>IDENTIFICATION</scope>
</reference>
<evidence type="ECO:0000313" key="4">
    <source>
        <dbReference type="Proteomes" id="UP000694421"/>
    </source>
</evidence>
<dbReference type="GeneTree" id="ENSGT00390000006189"/>
<dbReference type="GO" id="GO:0005730">
    <property type="term" value="C:nucleolus"/>
    <property type="evidence" value="ECO:0007669"/>
    <property type="project" value="UniProtKB-SubCell"/>
</dbReference>
<dbReference type="EC" id="2.1.1.-" evidence="2"/>